<reference evidence="4 5" key="1">
    <citation type="submission" date="2024-02" db="EMBL/GenBank/DDBJ databases">
        <authorList>
            <person name="Daric V."/>
            <person name="Darras S."/>
        </authorList>
    </citation>
    <scope>NUCLEOTIDE SEQUENCE [LARGE SCALE GENOMIC DNA]</scope>
</reference>
<dbReference type="Gene3D" id="3.40.50.620">
    <property type="entry name" value="HUPs"/>
    <property type="match status" value="1"/>
</dbReference>
<keyword evidence="1" id="KW-0547">Nucleotide-binding</keyword>
<name>A0ABP0F5R7_CLALP</name>
<dbReference type="Proteomes" id="UP001642483">
    <property type="component" value="Unassembled WGS sequence"/>
</dbReference>
<dbReference type="NCBIfam" id="TIGR00152">
    <property type="entry name" value="dephospho-CoA kinase"/>
    <property type="match status" value="1"/>
</dbReference>
<feature type="domain" description="Cytidyltransferase-like" evidence="3">
    <location>
        <begin position="186"/>
        <end position="249"/>
    </location>
</feature>
<keyword evidence="2" id="KW-0067">ATP-binding</keyword>
<dbReference type="SUPFAM" id="SSF52374">
    <property type="entry name" value="Nucleotidylyl transferase"/>
    <property type="match status" value="1"/>
</dbReference>
<dbReference type="HAMAP" id="MF_00376">
    <property type="entry name" value="Dephospho_CoA_kinase"/>
    <property type="match status" value="1"/>
</dbReference>
<sequence>MHRTGLLILTNHVSSLCNGDYIKHIVAGVKRIIKSTLYVHLENTSPVIKDARCLASLENFQSPVDVSSSRSEHATFSKDVFPFLSKFYSEAAMQCSNLDVNILLHNIGNCKHEHKLCRPIQCIIVDSALKPEDKENSSQILQRFVMSRYQQYNDQTIPVETISDALNMQDDTATKTTPVTSKGSVVIGGTFDHVHVGHKVLLSEATLMANRRLLIGLTDGKMLERKTLHELIKPWSLRKKQLENFLCDVADYSVKTDSGNINLNGKKLLEIARITDPIGPSSTDPDLQCIAVSKETEKGGEIVNKARLENGLNLLHVHLIGEGHLLGENQTSAISEVKTSSSTLRYNSLGDLRKIPNSYEATFPSEAYVIGLTGGIASGKSSVAKRMEKLGAVIIDCDKLGHKAYKPGTKTFSKVVERFGSDIVAASGIIDRQVLSQKVFGNAQEKSKNLQDLNSLVWPEIKRLAIVQVEEAIKGSEGRKLATKLICVLDAAVLLEAGWDAMTNEVWVCTVPPSEAIKRIQERDGRSQEDAERRIQAQMNNKERVARAHVVLSTFWSPDATQLQVEKAWKLLEERLQPDWSYDSSLF</sequence>
<evidence type="ECO:0000256" key="2">
    <source>
        <dbReference type="ARBA" id="ARBA00022840"/>
    </source>
</evidence>
<dbReference type="Pfam" id="PF01467">
    <property type="entry name" value="CTP_transf_like"/>
    <property type="match status" value="1"/>
</dbReference>
<accession>A0ABP0F5R7</accession>
<comment type="caution">
    <text evidence="4">The sequence shown here is derived from an EMBL/GenBank/DDBJ whole genome shotgun (WGS) entry which is preliminary data.</text>
</comment>
<evidence type="ECO:0000256" key="1">
    <source>
        <dbReference type="ARBA" id="ARBA00022741"/>
    </source>
</evidence>
<dbReference type="Gene3D" id="3.40.50.300">
    <property type="entry name" value="P-loop containing nucleotide triphosphate hydrolases"/>
    <property type="match status" value="1"/>
</dbReference>
<dbReference type="Pfam" id="PF01121">
    <property type="entry name" value="CoaE"/>
    <property type="match status" value="1"/>
</dbReference>
<dbReference type="PANTHER" id="PTHR10695">
    <property type="entry name" value="DEPHOSPHO-COA KINASE-RELATED"/>
    <property type="match status" value="1"/>
</dbReference>
<dbReference type="EMBL" id="CAWYQH010000013">
    <property type="protein sequence ID" value="CAK8675059.1"/>
    <property type="molecule type" value="Genomic_DNA"/>
</dbReference>
<evidence type="ECO:0000313" key="4">
    <source>
        <dbReference type="EMBL" id="CAK8675059.1"/>
    </source>
</evidence>
<dbReference type="InterPro" id="IPR027417">
    <property type="entry name" value="P-loop_NTPase"/>
</dbReference>
<evidence type="ECO:0000313" key="5">
    <source>
        <dbReference type="Proteomes" id="UP001642483"/>
    </source>
</evidence>
<evidence type="ECO:0000259" key="3">
    <source>
        <dbReference type="Pfam" id="PF01467"/>
    </source>
</evidence>
<proteinExistence type="inferred from homology"/>
<dbReference type="SUPFAM" id="SSF52540">
    <property type="entry name" value="P-loop containing nucleoside triphosphate hydrolases"/>
    <property type="match status" value="1"/>
</dbReference>
<dbReference type="CDD" id="cd02022">
    <property type="entry name" value="DPCK"/>
    <property type="match status" value="1"/>
</dbReference>
<dbReference type="InterPro" id="IPR001977">
    <property type="entry name" value="Depp_CoAkinase"/>
</dbReference>
<protein>
    <recommendedName>
        <fullName evidence="3">Cytidyltransferase-like domain-containing protein</fullName>
    </recommendedName>
</protein>
<dbReference type="PROSITE" id="PS51219">
    <property type="entry name" value="DPCK"/>
    <property type="match status" value="1"/>
</dbReference>
<keyword evidence="5" id="KW-1185">Reference proteome</keyword>
<organism evidence="4 5">
    <name type="scientific">Clavelina lepadiformis</name>
    <name type="common">Light-bulb sea squirt</name>
    <name type="synonym">Ascidia lepadiformis</name>
    <dbReference type="NCBI Taxonomy" id="159417"/>
    <lineage>
        <taxon>Eukaryota</taxon>
        <taxon>Metazoa</taxon>
        <taxon>Chordata</taxon>
        <taxon>Tunicata</taxon>
        <taxon>Ascidiacea</taxon>
        <taxon>Aplousobranchia</taxon>
        <taxon>Clavelinidae</taxon>
        <taxon>Clavelina</taxon>
    </lineage>
</organism>
<dbReference type="InterPro" id="IPR004821">
    <property type="entry name" value="Cyt_trans-like"/>
</dbReference>
<dbReference type="PANTHER" id="PTHR10695:SF46">
    <property type="entry name" value="BIFUNCTIONAL COENZYME A SYNTHASE-RELATED"/>
    <property type="match status" value="1"/>
</dbReference>
<gene>
    <name evidence="4" type="ORF">CVLEPA_LOCUS4684</name>
</gene>
<dbReference type="InterPro" id="IPR014729">
    <property type="entry name" value="Rossmann-like_a/b/a_fold"/>
</dbReference>